<keyword evidence="1" id="KW-0472">Membrane</keyword>
<proteinExistence type="predicted"/>
<dbReference type="RefSeq" id="WP_168448663.1">
    <property type="nucleotide sequence ID" value="NZ_JAAWWK010000001.1"/>
</dbReference>
<name>A0ABX1GAE1_9GAMM</name>
<reference evidence="2 3" key="1">
    <citation type="submission" date="2020-04" db="EMBL/GenBank/DDBJ databases">
        <authorList>
            <person name="Yoon J."/>
        </authorList>
    </citation>
    <scope>NUCLEOTIDE SEQUENCE [LARGE SCALE GENOMIC DNA]</scope>
    <source>
        <strain evidence="2 3">KMU-166</strain>
    </source>
</reference>
<evidence type="ECO:0000256" key="1">
    <source>
        <dbReference type="SAM" id="Phobius"/>
    </source>
</evidence>
<keyword evidence="3" id="KW-1185">Reference proteome</keyword>
<comment type="caution">
    <text evidence="2">The sequence shown here is derived from an EMBL/GenBank/DDBJ whole genome shotgun (WGS) entry which is preliminary data.</text>
</comment>
<accession>A0ABX1GAE1</accession>
<dbReference type="EMBL" id="JAAWWK010000001">
    <property type="protein sequence ID" value="NKI16127.1"/>
    <property type="molecule type" value="Genomic_DNA"/>
</dbReference>
<gene>
    <name evidence="2" type="ORF">HCU74_01720</name>
</gene>
<protein>
    <submittedName>
        <fullName evidence="2">Uncharacterized protein</fullName>
    </submittedName>
</protein>
<keyword evidence="1" id="KW-1133">Transmembrane helix</keyword>
<evidence type="ECO:0000313" key="2">
    <source>
        <dbReference type="EMBL" id="NKI16127.1"/>
    </source>
</evidence>
<evidence type="ECO:0000313" key="3">
    <source>
        <dbReference type="Proteomes" id="UP000765845"/>
    </source>
</evidence>
<keyword evidence="1" id="KW-0812">Transmembrane</keyword>
<sequence length="196" mass="22170">MAALCENKWFSSMKHDVYIEILRYGRSKIGEPITFDELKSHLESEGYEFDDFAAEQFFSDLFVDKGLPRGNKPGQLRNEGEFFLEHEGYFNLLEYEELIEARRSATQATLFAAIAIIISTVSTGASIYFSRLQLERPTQIDEFQVHKVLATIELERKSINGQIQGVESAVSELKMQVENLGAHNKSMQPTPPAAAD</sequence>
<dbReference type="Proteomes" id="UP000765845">
    <property type="component" value="Unassembled WGS sequence"/>
</dbReference>
<feature type="transmembrane region" description="Helical" evidence="1">
    <location>
        <begin position="108"/>
        <end position="129"/>
    </location>
</feature>
<organism evidence="2 3">
    <name type="scientific">Spongiibacter thalassae</name>
    <dbReference type="NCBI Taxonomy" id="2721624"/>
    <lineage>
        <taxon>Bacteria</taxon>
        <taxon>Pseudomonadati</taxon>
        <taxon>Pseudomonadota</taxon>
        <taxon>Gammaproteobacteria</taxon>
        <taxon>Cellvibrionales</taxon>
        <taxon>Spongiibacteraceae</taxon>
        <taxon>Spongiibacter</taxon>
    </lineage>
</organism>